<dbReference type="Proteomes" id="UP000002154">
    <property type="component" value="Plasmid pBWB401"/>
</dbReference>
<dbReference type="CDD" id="cd02947">
    <property type="entry name" value="TRX_family"/>
    <property type="match status" value="1"/>
</dbReference>
<dbReference type="Gene3D" id="3.40.30.10">
    <property type="entry name" value="Glutaredoxin"/>
    <property type="match status" value="1"/>
</dbReference>
<protein>
    <submittedName>
        <fullName evidence="3">Thioredoxin domain</fullName>
    </submittedName>
</protein>
<dbReference type="GO" id="GO:0005829">
    <property type="term" value="C:cytosol"/>
    <property type="evidence" value="ECO:0007669"/>
    <property type="project" value="TreeGrafter"/>
</dbReference>
<keyword evidence="1" id="KW-1015">Disulfide bond</keyword>
<dbReference type="GO" id="GO:0045454">
    <property type="term" value="P:cell redox homeostasis"/>
    <property type="evidence" value="ECO:0007669"/>
    <property type="project" value="TreeGrafter"/>
</dbReference>
<gene>
    <name evidence="3" type="ordered locus">BcerKBAB4_5533</name>
</gene>
<geneLocation type="plasmid" evidence="3 4">
    <name>pBWB401</name>
</geneLocation>
<dbReference type="eggNOG" id="COG0526">
    <property type="taxonomic scope" value="Bacteria"/>
</dbReference>
<reference evidence="3 4" key="1">
    <citation type="journal article" date="2008" name="Chem. Biol. Interact.">
        <title>Extending the Bacillus cereus group genomics to putative food-borne pathogens of different toxicity.</title>
        <authorList>
            <person name="Lapidus A."/>
            <person name="Goltsman E."/>
            <person name="Auger S."/>
            <person name="Galleron N."/>
            <person name="Segurens B."/>
            <person name="Dossat C."/>
            <person name="Land M.L."/>
            <person name="Broussolle V."/>
            <person name="Brillard J."/>
            <person name="Guinebretiere M.H."/>
            <person name="Sanchis V."/>
            <person name="Nguen-The C."/>
            <person name="Lereclus D."/>
            <person name="Richardson P."/>
            <person name="Wincker P."/>
            <person name="Weissenbach J."/>
            <person name="Ehrlich S.D."/>
            <person name="Sorokin A."/>
        </authorList>
    </citation>
    <scope>NUCLEOTIDE SEQUENCE [LARGE SCALE GENOMIC DNA]</scope>
    <source>
        <strain evidence="4">KBAB4</strain>
        <plasmid evidence="3 4">pBWB401</plasmid>
    </source>
</reference>
<organism evidence="3 4">
    <name type="scientific">Bacillus mycoides (strain KBAB4)</name>
    <name type="common">Bacillus weihenstephanensis</name>
    <dbReference type="NCBI Taxonomy" id="315730"/>
    <lineage>
        <taxon>Bacteria</taxon>
        <taxon>Bacillati</taxon>
        <taxon>Bacillota</taxon>
        <taxon>Bacilli</taxon>
        <taxon>Bacillales</taxon>
        <taxon>Bacillaceae</taxon>
        <taxon>Bacillus</taxon>
        <taxon>Bacillus cereus group</taxon>
    </lineage>
</organism>
<evidence type="ECO:0000256" key="2">
    <source>
        <dbReference type="ARBA" id="ARBA00023284"/>
    </source>
</evidence>
<keyword evidence="2" id="KW-0676">Redox-active center</keyword>
<accession>A9VV83</accession>
<dbReference type="Pfam" id="PF20207">
    <property type="entry name" value="DUF6568"/>
    <property type="match status" value="1"/>
</dbReference>
<proteinExistence type="predicted"/>
<dbReference type="KEGG" id="bwe:BcerKBAB4_5533"/>
<dbReference type="HOGENOM" id="CLU_121850_3_0_9"/>
<evidence type="ECO:0000256" key="1">
    <source>
        <dbReference type="ARBA" id="ARBA00023157"/>
    </source>
</evidence>
<dbReference type="InterPro" id="IPR046698">
    <property type="entry name" value="PedC-like"/>
</dbReference>
<dbReference type="InterPro" id="IPR036249">
    <property type="entry name" value="Thioredoxin-like_sf"/>
</dbReference>
<dbReference type="AlphaFoldDB" id="A9VV83"/>
<evidence type="ECO:0000313" key="4">
    <source>
        <dbReference type="Proteomes" id="UP000002154"/>
    </source>
</evidence>
<dbReference type="EMBL" id="CP000904">
    <property type="protein sequence ID" value="ABY46515.1"/>
    <property type="molecule type" value="Genomic_DNA"/>
</dbReference>
<name>A9VV83_BACMK</name>
<dbReference type="GO" id="GO:0015035">
    <property type="term" value="F:protein-disulfide reductase activity"/>
    <property type="evidence" value="ECO:0007669"/>
    <property type="project" value="TreeGrafter"/>
</dbReference>
<evidence type="ECO:0000313" key="3">
    <source>
        <dbReference type="EMBL" id="ABY46515.1"/>
    </source>
</evidence>
<dbReference type="PANTHER" id="PTHR45663">
    <property type="entry name" value="GEO12009P1"/>
    <property type="match status" value="1"/>
</dbReference>
<sequence>MIILCFVIIMLIFYMGSTKSSANSSSSFNPISTQKFEELIKEKENVWVYIGRPTCDDCDRFSPVLKEVIKENNKQVYYYNTDEARKENEEKLINHLNKLGVKSVPTLIYFKKGEVVKTVVGYQDKASVEKLLKDYESR</sequence>
<dbReference type="RefSeq" id="WP_012259836.1">
    <property type="nucleotide sequence ID" value="NC_010180.1"/>
</dbReference>
<keyword evidence="3" id="KW-0614">Plasmid</keyword>
<dbReference type="SUPFAM" id="SSF52833">
    <property type="entry name" value="Thioredoxin-like"/>
    <property type="match status" value="1"/>
</dbReference>
<dbReference type="PANTHER" id="PTHR45663:SF11">
    <property type="entry name" value="GEO12009P1"/>
    <property type="match status" value="1"/>
</dbReference>